<reference evidence="2 4" key="2">
    <citation type="submission" date="2018-06" db="EMBL/GenBank/DDBJ databases">
        <authorList>
            <consortium name="Pathogen Informatics"/>
            <person name="Doyle S."/>
        </authorList>
    </citation>
    <scope>NUCLEOTIDE SEQUENCE [LARGE SCALE GENOMIC DNA]</scope>
    <source>
        <strain evidence="2 4">NCTC8960</strain>
    </source>
</reference>
<dbReference type="RefSeq" id="WP_001430249.1">
    <property type="nucleotide sequence ID" value="NZ_AP023220.2"/>
</dbReference>
<reference evidence="3 5" key="3">
    <citation type="submission" date="2018-10" db="EMBL/GenBank/DDBJ databases">
        <authorList>
            <person name="Noll B N."/>
        </authorList>
    </citation>
    <scope>NUCLEOTIDE SEQUENCE [LARGE SCALE GENOMIC DNA]</scope>
    <source>
        <strain evidence="3">Ecoli022</strain>
    </source>
</reference>
<protein>
    <submittedName>
        <fullName evidence="1">Uncharacterized protein</fullName>
    </submittedName>
</protein>
<gene>
    <name evidence="3" type="ORF">BANRA_05555</name>
    <name evidence="2" type="ORF">NCTC8960_00152</name>
</gene>
<dbReference type="EMBL" id="UWXJ01000003">
    <property type="protein sequence ID" value="VCZ28740.1"/>
    <property type="molecule type" value="Genomic_DNA"/>
</dbReference>
<evidence type="ECO:0000313" key="5">
    <source>
        <dbReference type="Proteomes" id="UP000281521"/>
    </source>
</evidence>
<organism evidence="1">
    <name type="scientific">Escherichia coli</name>
    <dbReference type="NCBI Taxonomy" id="562"/>
    <lineage>
        <taxon>Bacteria</taxon>
        <taxon>Pseudomonadati</taxon>
        <taxon>Pseudomonadota</taxon>
        <taxon>Gammaproteobacteria</taxon>
        <taxon>Enterobacterales</taxon>
        <taxon>Enterobacteriaceae</taxon>
        <taxon>Escherichia</taxon>
    </lineage>
</organism>
<dbReference type="Proteomes" id="UP000255057">
    <property type="component" value="Unassembled WGS sequence"/>
</dbReference>
<evidence type="ECO:0000313" key="3">
    <source>
        <dbReference type="EMBL" id="VCZ28740.1"/>
    </source>
</evidence>
<dbReference type="EMBL" id="KR653209">
    <property type="protein sequence ID" value="AKT72345.1"/>
    <property type="molecule type" value="Genomic_DNA"/>
</dbReference>
<evidence type="ECO:0000313" key="2">
    <source>
        <dbReference type="EMBL" id="STM86824.1"/>
    </source>
</evidence>
<evidence type="ECO:0000313" key="1">
    <source>
        <dbReference type="EMBL" id="AKT72345.1"/>
    </source>
</evidence>
<geneLocation type="plasmid" evidence="1">
    <name>pGD0503Z13</name>
</geneLocation>
<evidence type="ECO:0000313" key="4">
    <source>
        <dbReference type="Proteomes" id="UP000255057"/>
    </source>
</evidence>
<dbReference type="Proteomes" id="UP000281521">
    <property type="component" value="Unassembled WGS sequence"/>
</dbReference>
<keyword evidence="1" id="KW-0614">Plasmid</keyword>
<dbReference type="AlphaFoldDB" id="A0A172CBD0"/>
<dbReference type="EMBL" id="UGFO01000003">
    <property type="protein sequence ID" value="STM86824.1"/>
    <property type="molecule type" value="Genomic_DNA"/>
</dbReference>
<name>A0A172CBD0_ECOLX</name>
<proteinExistence type="predicted"/>
<sequence length="55" mass="6494">MFTEKQKIRAIELFCRDKTESRWPASCCLLVTRQASLFKKQACRTIILYIQTDPL</sequence>
<accession>A0A172CBD0</accession>
<reference evidence="1" key="1">
    <citation type="submission" date="2015-05" db="EMBL/GenBank/DDBJ databases">
        <title>Complete sequences of IncHI2 plasmids carrying oqxAB and rmtB in Escherichia coli.</title>
        <authorList>
            <person name="Fang L."/>
            <person name="Sun J."/>
            <person name="Liu Y."/>
        </authorList>
    </citation>
    <scope>NUCLEOTIDE SEQUENCE</scope>
    <source>
        <strain evidence="1">GDZ13</strain>
        <plasmid evidence="1">pGD0503Z13</plasmid>
    </source>
</reference>